<protein>
    <submittedName>
        <fullName evidence="2">6090_t:CDS:1</fullName>
    </submittedName>
</protein>
<reference evidence="2" key="1">
    <citation type="submission" date="2021-06" db="EMBL/GenBank/DDBJ databases">
        <authorList>
            <person name="Kallberg Y."/>
            <person name="Tangrot J."/>
            <person name="Rosling A."/>
        </authorList>
    </citation>
    <scope>NUCLEOTIDE SEQUENCE</scope>
    <source>
        <strain evidence="2">FL966</strain>
    </source>
</reference>
<organism evidence="2 3">
    <name type="scientific">Cetraspora pellucida</name>
    <dbReference type="NCBI Taxonomy" id="1433469"/>
    <lineage>
        <taxon>Eukaryota</taxon>
        <taxon>Fungi</taxon>
        <taxon>Fungi incertae sedis</taxon>
        <taxon>Mucoromycota</taxon>
        <taxon>Glomeromycotina</taxon>
        <taxon>Glomeromycetes</taxon>
        <taxon>Diversisporales</taxon>
        <taxon>Gigasporaceae</taxon>
        <taxon>Cetraspora</taxon>
    </lineage>
</organism>
<comment type="caution">
    <text evidence="2">The sequence shown here is derived from an EMBL/GenBank/DDBJ whole genome shotgun (WGS) entry which is preliminary data.</text>
</comment>
<dbReference type="OrthoDB" id="2432631at2759"/>
<sequence>MAEITTGQRPFDGEPFDIGLSLRICNGLRPEFAPGTPECYIKLANQCMDDDPNERPDVEKINASKNTNKST</sequence>
<feature type="compositionally biased region" description="Basic and acidic residues" evidence="1">
    <location>
        <begin position="53"/>
        <end position="62"/>
    </location>
</feature>
<evidence type="ECO:0000256" key="1">
    <source>
        <dbReference type="SAM" id="MobiDB-lite"/>
    </source>
</evidence>
<dbReference type="Proteomes" id="UP000789759">
    <property type="component" value="Unassembled WGS sequence"/>
</dbReference>
<feature type="region of interest" description="Disordered" evidence="1">
    <location>
        <begin position="51"/>
        <end position="71"/>
    </location>
</feature>
<dbReference type="AlphaFoldDB" id="A0A9N8Z6Q5"/>
<name>A0A9N8Z6Q5_9GLOM</name>
<proteinExistence type="predicted"/>
<evidence type="ECO:0000313" key="2">
    <source>
        <dbReference type="EMBL" id="CAG8477165.1"/>
    </source>
</evidence>
<dbReference type="SUPFAM" id="SSF56112">
    <property type="entry name" value="Protein kinase-like (PK-like)"/>
    <property type="match status" value="1"/>
</dbReference>
<gene>
    <name evidence="2" type="ORF">CPELLU_LOCUS1353</name>
</gene>
<evidence type="ECO:0000313" key="3">
    <source>
        <dbReference type="Proteomes" id="UP000789759"/>
    </source>
</evidence>
<dbReference type="EMBL" id="CAJVQA010000484">
    <property type="protein sequence ID" value="CAG8477165.1"/>
    <property type="molecule type" value="Genomic_DNA"/>
</dbReference>
<keyword evidence="3" id="KW-1185">Reference proteome</keyword>
<dbReference type="InterPro" id="IPR011009">
    <property type="entry name" value="Kinase-like_dom_sf"/>
</dbReference>
<dbReference type="Gene3D" id="1.10.510.10">
    <property type="entry name" value="Transferase(Phosphotransferase) domain 1"/>
    <property type="match status" value="1"/>
</dbReference>
<accession>A0A9N8Z6Q5</accession>